<proteinExistence type="predicted"/>
<keyword evidence="1" id="KW-0472">Membrane</keyword>
<reference evidence="3" key="1">
    <citation type="journal article" date="2019" name="Int. J. Syst. Evol. Microbiol.">
        <title>The Global Catalogue of Microorganisms (GCM) 10K type strain sequencing project: providing services to taxonomists for standard genome sequencing and annotation.</title>
        <authorList>
            <consortium name="The Broad Institute Genomics Platform"/>
            <consortium name="The Broad Institute Genome Sequencing Center for Infectious Disease"/>
            <person name="Wu L."/>
            <person name="Ma J."/>
        </authorList>
    </citation>
    <scope>NUCLEOTIDE SEQUENCE [LARGE SCALE GENOMIC DNA]</scope>
    <source>
        <strain evidence="3">CCUG 52468</strain>
    </source>
</reference>
<keyword evidence="1" id="KW-1133">Transmembrane helix</keyword>
<name>A0ABW3RNA7_9SPHI</name>
<accession>A0ABW3RNA7</accession>
<organism evidence="2 3">
    <name type="scientific">Sphingobacterium daejeonense</name>
    <dbReference type="NCBI Taxonomy" id="371142"/>
    <lineage>
        <taxon>Bacteria</taxon>
        <taxon>Pseudomonadati</taxon>
        <taxon>Bacteroidota</taxon>
        <taxon>Sphingobacteriia</taxon>
        <taxon>Sphingobacteriales</taxon>
        <taxon>Sphingobacteriaceae</taxon>
        <taxon>Sphingobacterium</taxon>
    </lineage>
</organism>
<gene>
    <name evidence="2" type="ORF">ACFQ2C_13920</name>
</gene>
<comment type="caution">
    <text evidence="2">The sequence shown here is derived from an EMBL/GenBank/DDBJ whole genome shotgun (WGS) entry which is preliminary data.</text>
</comment>
<keyword evidence="3" id="KW-1185">Reference proteome</keyword>
<evidence type="ECO:0000313" key="2">
    <source>
        <dbReference type="EMBL" id="MFD1166704.1"/>
    </source>
</evidence>
<sequence>MSDRTKKIFLGLCIIVPFLIYCVYYYSAMVKNAPYRYADFDSIELTYGYPDSMLNYYNSKTREYNYLTKENKLVKDSLKLRDNDLLYLHRKAQELGFWNLPNDMTVDLASRKPGERKPRYKLTYKYKEKSKTVSFDPDFGGPTKMVEAARTTIDEVTRMLATAKAR</sequence>
<dbReference type="RefSeq" id="WP_232046325.1">
    <property type="nucleotide sequence ID" value="NZ_JALXMZ010000017.1"/>
</dbReference>
<protein>
    <submittedName>
        <fullName evidence="2">Uncharacterized protein</fullName>
    </submittedName>
</protein>
<dbReference type="EMBL" id="JBHTKY010000022">
    <property type="protein sequence ID" value="MFD1166704.1"/>
    <property type="molecule type" value="Genomic_DNA"/>
</dbReference>
<dbReference type="Proteomes" id="UP001597205">
    <property type="component" value="Unassembled WGS sequence"/>
</dbReference>
<evidence type="ECO:0000256" key="1">
    <source>
        <dbReference type="SAM" id="Phobius"/>
    </source>
</evidence>
<feature type="transmembrane region" description="Helical" evidence="1">
    <location>
        <begin position="7"/>
        <end position="26"/>
    </location>
</feature>
<evidence type="ECO:0000313" key="3">
    <source>
        <dbReference type="Proteomes" id="UP001597205"/>
    </source>
</evidence>
<keyword evidence="1" id="KW-0812">Transmembrane</keyword>